<dbReference type="SMART" id="SM00267">
    <property type="entry name" value="GGDEF"/>
    <property type="match status" value="1"/>
</dbReference>
<dbReference type="SMART" id="SM00052">
    <property type="entry name" value="EAL"/>
    <property type="match status" value="1"/>
</dbReference>
<dbReference type="InterPro" id="IPR035919">
    <property type="entry name" value="EAL_sf"/>
</dbReference>
<evidence type="ECO:0000259" key="5">
    <source>
        <dbReference type="PROSITE" id="PS50887"/>
    </source>
</evidence>
<dbReference type="PROSITE" id="PS50887">
    <property type="entry name" value="GGDEF"/>
    <property type="match status" value="1"/>
</dbReference>
<feature type="domain" description="PAC" evidence="3">
    <location>
        <begin position="352"/>
        <end position="404"/>
    </location>
</feature>
<protein>
    <submittedName>
        <fullName evidence="6">EAL domain-containing protein</fullName>
    </submittedName>
</protein>
<dbReference type="InterPro" id="IPR000700">
    <property type="entry name" value="PAS-assoc_C"/>
</dbReference>
<dbReference type="Pfam" id="PF00563">
    <property type="entry name" value="EAL"/>
    <property type="match status" value="1"/>
</dbReference>
<dbReference type="Gene3D" id="3.30.70.270">
    <property type="match status" value="1"/>
</dbReference>
<dbReference type="SUPFAM" id="SSF55785">
    <property type="entry name" value="PYP-like sensor domain (PAS domain)"/>
    <property type="match status" value="1"/>
</dbReference>
<dbReference type="InterPro" id="IPR000160">
    <property type="entry name" value="GGDEF_dom"/>
</dbReference>
<feature type="transmembrane region" description="Helical" evidence="1">
    <location>
        <begin position="65"/>
        <end position="83"/>
    </location>
</feature>
<dbReference type="CDD" id="cd01948">
    <property type="entry name" value="EAL"/>
    <property type="match status" value="1"/>
</dbReference>
<dbReference type="InterPro" id="IPR029787">
    <property type="entry name" value="Nucleotide_cyclase"/>
</dbReference>
<reference evidence="6" key="1">
    <citation type="submission" date="2021-04" db="EMBL/GenBank/DDBJ databases">
        <title>The genome sequence of Ideonella sp. 4Y11.</title>
        <authorList>
            <person name="Liu Y."/>
        </authorList>
    </citation>
    <scope>NUCLEOTIDE SEQUENCE</scope>
    <source>
        <strain evidence="6">4Y11</strain>
    </source>
</reference>
<keyword evidence="7" id="KW-1185">Reference proteome</keyword>
<dbReference type="InterPro" id="IPR043128">
    <property type="entry name" value="Rev_trsase/Diguanyl_cyclase"/>
</dbReference>
<dbReference type="Gene3D" id="3.20.20.450">
    <property type="entry name" value="EAL domain"/>
    <property type="match status" value="1"/>
</dbReference>
<dbReference type="SMART" id="SM00091">
    <property type="entry name" value="PAS"/>
    <property type="match status" value="1"/>
</dbReference>
<dbReference type="PANTHER" id="PTHR44757:SF2">
    <property type="entry name" value="BIOFILM ARCHITECTURE MAINTENANCE PROTEIN MBAA"/>
    <property type="match status" value="1"/>
</dbReference>
<evidence type="ECO:0000259" key="2">
    <source>
        <dbReference type="PROSITE" id="PS50112"/>
    </source>
</evidence>
<dbReference type="CDD" id="cd01949">
    <property type="entry name" value="GGDEF"/>
    <property type="match status" value="1"/>
</dbReference>
<sequence>MTTSSPAPRPPADPGGWLARFHAQHLPDYSPASTRLWWVIALSGALALGIALDTFLGWPAERQMQVVGALSLVVTAALLSLQLPRSSFSFSIADAFNFTLLVMYGPAAAVLGAGAEGLVGTMRTSRRLSSRVASPAMAMASWSLAGAAHAGLAALLLVSNLPSAVAEVLALLLASLVTYVGTTLPLMAMMTLKRQQWPAPRAWLNGTAWVGGVYIGSALLAAMAWLLARQHGAGLMALLGVAVLGVLALVRVTLTHQEAEHARQEQCIDEARREAELNQQRFSAAFTHAAVGMAIADAQGRLLRVNQALATLVQAPEGTLPGRTMLDLLHPADHAVFERKTLEMKAHARNDFALELRCRTPTGADHWVMMHCGRFADPGGEGNALIYQLHDVSARRAAEARLQHIAYHDNLTGLANRARFQEQLEGAVERSLVDPQACFAVMFLDLDRFKIVNDSLGHEAGNLMLREVARRLQACVRPSDLVARLGGDEFAVMLLGLQDSADGLRLARRMLAELMQPMPVCGTELVPGASLGITFSDLGYRTVDELLRDADVAMYEAKAGGRGRVAIFDRTMHERIAYRLALEADLRRALAEQQLSLVYQPLYEIKGCRLAGFEALARWHHPVRGAVSPAEFIALAEESGHIEALTTWLIGQAVAQMAQWHRLAPHLAQASMHLNLSGRDLVRNDIVDTVRDALLRHGLPPSRLTLEITETVLMERLDLALETVRRLRGLGVRLSIDDFGTGYSSLSYLGTLPIDSLKIDRSFVMQMEHKPENVEIVRAVITLGHALGKRVIAEGVETTAQLEQLRALGADEAQGYLLSRPVSAADVPGLLYAPATA</sequence>
<feature type="transmembrane region" description="Helical" evidence="1">
    <location>
        <begin position="136"/>
        <end position="157"/>
    </location>
</feature>
<feature type="transmembrane region" description="Helical" evidence="1">
    <location>
        <begin position="169"/>
        <end position="190"/>
    </location>
</feature>
<evidence type="ECO:0000313" key="7">
    <source>
        <dbReference type="Proteomes" id="UP000678374"/>
    </source>
</evidence>
<dbReference type="InterPro" id="IPR013767">
    <property type="entry name" value="PAS_fold"/>
</dbReference>
<evidence type="ECO:0000256" key="1">
    <source>
        <dbReference type="SAM" id="Phobius"/>
    </source>
</evidence>
<dbReference type="InterPro" id="IPR052155">
    <property type="entry name" value="Biofilm_reg_signaling"/>
</dbReference>
<dbReference type="InterPro" id="IPR000014">
    <property type="entry name" value="PAS"/>
</dbReference>
<dbReference type="InterPro" id="IPR001633">
    <property type="entry name" value="EAL_dom"/>
</dbReference>
<dbReference type="NCBIfam" id="TIGR00229">
    <property type="entry name" value="sensory_box"/>
    <property type="match status" value="1"/>
</dbReference>
<accession>A0A940YD74</accession>
<keyword evidence="1" id="KW-0812">Transmembrane</keyword>
<feature type="domain" description="PAS" evidence="2">
    <location>
        <begin position="278"/>
        <end position="349"/>
    </location>
</feature>
<dbReference type="SUPFAM" id="SSF55073">
    <property type="entry name" value="Nucleotide cyclase"/>
    <property type="match status" value="1"/>
</dbReference>
<dbReference type="RefSeq" id="WP_210800410.1">
    <property type="nucleotide sequence ID" value="NZ_JAGQDE010000002.1"/>
</dbReference>
<dbReference type="Gene3D" id="3.30.450.20">
    <property type="entry name" value="PAS domain"/>
    <property type="match status" value="1"/>
</dbReference>
<feature type="transmembrane region" description="Helical" evidence="1">
    <location>
        <begin position="202"/>
        <end position="227"/>
    </location>
</feature>
<feature type="domain" description="GGDEF" evidence="5">
    <location>
        <begin position="437"/>
        <end position="570"/>
    </location>
</feature>
<organism evidence="6 7">
    <name type="scientific">Ideonella aquatica</name>
    <dbReference type="NCBI Taxonomy" id="2824119"/>
    <lineage>
        <taxon>Bacteria</taxon>
        <taxon>Pseudomonadati</taxon>
        <taxon>Pseudomonadota</taxon>
        <taxon>Betaproteobacteria</taxon>
        <taxon>Burkholderiales</taxon>
        <taxon>Sphaerotilaceae</taxon>
        <taxon>Ideonella</taxon>
    </lineage>
</organism>
<dbReference type="AlphaFoldDB" id="A0A940YD74"/>
<evidence type="ECO:0000313" key="6">
    <source>
        <dbReference type="EMBL" id="MBQ0958010.1"/>
    </source>
</evidence>
<gene>
    <name evidence="6" type="ORF">KAK06_03465</name>
</gene>
<dbReference type="PANTHER" id="PTHR44757">
    <property type="entry name" value="DIGUANYLATE CYCLASE DGCP"/>
    <property type="match status" value="1"/>
</dbReference>
<dbReference type="Pfam" id="PF00989">
    <property type="entry name" value="PAS"/>
    <property type="match status" value="1"/>
</dbReference>
<dbReference type="NCBIfam" id="TIGR00254">
    <property type="entry name" value="GGDEF"/>
    <property type="match status" value="1"/>
</dbReference>
<proteinExistence type="predicted"/>
<dbReference type="Proteomes" id="UP000678374">
    <property type="component" value="Unassembled WGS sequence"/>
</dbReference>
<feature type="domain" description="EAL" evidence="4">
    <location>
        <begin position="579"/>
        <end position="835"/>
    </location>
</feature>
<feature type="transmembrane region" description="Helical" evidence="1">
    <location>
        <begin position="95"/>
        <end position="115"/>
    </location>
</feature>
<dbReference type="SUPFAM" id="SSF141868">
    <property type="entry name" value="EAL domain-like"/>
    <property type="match status" value="1"/>
</dbReference>
<dbReference type="EMBL" id="JAGQDE010000002">
    <property type="protein sequence ID" value="MBQ0958010.1"/>
    <property type="molecule type" value="Genomic_DNA"/>
</dbReference>
<comment type="caution">
    <text evidence="6">The sequence shown here is derived from an EMBL/GenBank/DDBJ whole genome shotgun (WGS) entry which is preliminary data.</text>
</comment>
<keyword evidence="1" id="KW-1133">Transmembrane helix</keyword>
<dbReference type="PROSITE" id="PS50112">
    <property type="entry name" value="PAS"/>
    <property type="match status" value="1"/>
</dbReference>
<evidence type="ECO:0000259" key="4">
    <source>
        <dbReference type="PROSITE" id="PS50883"/>
    </source>
</evidence>
<keyword evidence="1" id="KW-0472">Membrane</keyword>
<dbReference type="PROSITE" id="PS50113">
    <property type="entry name" value="PAC"/>
    <property type="match status" value="1"/>
</dbReference>
<name>A0A940YD74_9BURK</name>
<dbReference type="CDD" id="cd00130">
    <property type="entry name" value="PAS"/>
    <property type="match status" value="1"/>
</dbReference>
<dbReference type="Pfam" id="PF00990">
    <property type="entry name" value="GGDEF"/>
    <property type="match status" value="1"/>
</dbReference>
<dbReference type="PROSITE" id="PS50883">
    <property type="entry name" value="EAL"/>
    <property type="match status" value="1"/>
</dbReference>
<dbReference type="GO" id="GO:0006355">
    <property type="term" value="P:regulation of DNA-templated transcription"/>
    <property type="evidence" value="ECO:0007669"/>
    <property type="project" value="InterPro"/>
</dbReference>
<feature type="transmembrane region" description="Helical" evidence="1">
    <location>
        <begin position="233"/>
        <end position="254"/>
    </location>
</feature>
<evidence type="ECO:0000259" key="3">
    <source>
        <dbReference type="PROSITE" id="PS50113"/>
    </source>
</evidence>
<feature type="transmembrane region" description="Helical" evidence="1">
    <location>
        <begin position="36"/>
        <end position="58"/>
    </location>
</feature>
<dbReference type="InterPro" id="IPR035965">
    <property type="entry name" value="PAS-like_dom_sf"/>
</dbReference>